<sequence length="235" mass="27778">MEIGYYYSEHILPQQVVADNYKPPQIVQDPDLSKRIAALEDWALNVDTRLKYFNQKLSKFDNLEQQIEEYSVKYLQQNLIHIFNMDANSDAVAAKLKSYFDKYYVSKEQMQQMSQEIHERLIASWKPEMDEDKIRGIVQEYLAVFEKKQMEVIVERIKEYVKEVEVRHERDGVKYPKTTDIGGVSYPVAYDMLELRVESNHGNPTYTCVYRFRVHGNPLNDIRMATEDSIRESET</sequence>
<dbReference type="Proteomes" id="UP001064048">
    <property type="component" value="Chromosome 6"/>
</dbReference>
<organism evidence="1 2">
    <name type="scientific">Choristoneura fumiferana</name>
    <name type="common">Spruce budworm moth</name>
    <name type="synonym">Archips fumiferana</name>
    <dbReference type="NCBI Taxonomy" id="7141"/>
    <lineage>
        <taxon>Eukaryota</taxon>
        <taxon>Metazoa</taxon>
        <taxon>Ecdysozoa</taxon>
        <taxon>Arthropoda</taxon>
        <taxon>Hexapoda</taxon>
        <taxon>Insecta</taxon>
        <taxon>Pterygota</taxon>
        <taxon>Neoptera</taxon>
        <taxon>Endopterygota</taxon>
        <taxon>Lepidoptera</taxon>
        <taxon>Glossata</taxon>
        <taxon>Ditrysia</taxon>
        <taxon>Tortricoidea</taxon>
        <taxon>Tortricidae</taxon>
        <taxon>Tortricinae</taxon>
        <taxon>Choristoneura</taxon>
    </lineage>
</organism>
<comment type="caution">
    <text evidence="1">The sequence shown here is derived from an EMBL/GenBank/DDBJ whole genome shotgun (WGS) entry which is preliminary data.</text>
</comment>
<name>A0ACC0KHL8_CHOFU</name>
<protein>
    <submittedName>
        <fullName evidence="1">Uncharacterized protein</fullName>
    </submittedName>
</protein>
<accession>A0ACC0KHL8</accession>
<gene>
    <name evidence="1" type="ORF">MSG28_003964</name>
</gene>
<evidence type="ECO:0000313" key="2">
    <source>
        <dbReference type="Proteomes" id="UP001064048"/>
    </source>
</evidence>
<proteinExistence type="predicted"/>
<dbReference type="EMBL" id="CM046106">
    <property type="protein sequence ID" value="KAI8435720.1"/>
    <property type="molecule type" value="Genomic_DNA"/>
</dbReference>
<reference evidence="1 2" key="1">
    <citation type="journal article" date="2022" name="Genome Biol. Evol.">
        <title>The Spruce Budworm Genome: Reconstructing the Evolutionary History of Antifreeze Proteins.</title>
        <authorList>
            <person name="Beliveau C."/>
            <person name="Gagne P."/>
            <person name="Picq S."/>
            <person name="Vernygora O."/>
            <person name="Keeling C.I."/>
            <person name="Pinkney K."/>
            <person name="Doucet D."/>
            <person name="Wen F."/>
            <person name="Johnston J.S."/>
            <person name="Maaroufi H."/>
            <person name="Boyle B."/>
            <person name="Laroche J."/>
            <person name="Dewar K."/>
            <person name="Juretic N."/>
            <person name="Blackburn G."/>
            <person name="Nisole A."/>
            <person name="Brunet B."/>
            <person name="Brandao M."/>
            <person name="Lumley L."/>
            <person name="Duan J."/>
            <person name="Quan G."/>
            <person name="Lucarotti C.J."/>
            <person name="Roe A.D."/>
            <person name="Sperling F.A.H."/>
            <person name="Levesque R.C."/>
            <person name="Cusson M."/>
        </authorList>
    </citation>
    <scope>NUCLEOTIDE SEQUENCE [LARGE SCALE GENOMIC DNA]</scope>
    <source>
        <strain evidence="1">Glfc:IPQL:Cfum</strain>
    </source>
</reference>
<keyword evidence="2" id="KW-1185">Reference proteome</keyword>
<evidence type="ECO:0000313" key="1">
    <source>
        <dbReference type="EMBL" id="KAI8435720.1"/>
    </source>
</evidence>